<keyword evidence="2" id="KW-0067">ATP-binding</keyword>
<dbReference type="AlphaFoldDB" id="A0A7W7SB30"/>
<dbReference type="InterPro" id="IPR003959">
    <property type="entry name" value="ATPase_AAA_core"/>
</dbReference>
<evidence type="ECO:0000259" key="1">
    <source>
        <dbReference type="SMART" id="SM00382"/>
    </source>
</evidence>
<accession>A0A7W7SB30</accession>
<dbReference type="InterPro" id="IPR038729">
    <property type="entry name" value="Rad50/SbcC_AAA"/>
</dbReference>
<dbReference type="InterPro" id="IPR027417">
    <property type="entry name" value="P-loop_NTPase"/>
</dbReference>
<dbReference type="InterPro" id="IPR051396">
    <property type="entry name" value="Bact_Antivir_Def_Nuclease"/>
</dbReference>
<dbReference type="RefSeq" id="WP_184914822.1">
    <property type="nucleotide sequence ID" value="NZ_JACHJR010000001.1"/>
</dbReference>
<dbReference type="EMBL" id="JACHJR010000001">
    <property type="protein sequence ID" value="MBB4947195.1"/>
    <property type="molecule type" value="Genomic_DNA"/>
</dbReference>
<dbReference type="PANTHER" id="PTHR43581">
    <property type="entry name" value="ATP/GTP PHOSPHATASE"/>
    <property type="match status" value="1"/>
</dbReference>
<keyword evidence="2" id="KW-0547">Nucleotide-binding</keyword>
<dbReference type="Proteomes" id="UP000573327">
    <property type="component" value="Unassembled WGS sequence"/>
</dbReference>
<evidence type="ECO:0000313" key="2">
    <source>
        <dbReference type="EMBL" id="MBB4947195.1"/>
    </source>
</evidence>
<sequence length="363" mass="38969">MYISRLEVENLRGFRGVRNVDLDLTRPDGSHAGWTVLAGPNGAGKTTLLAALAAALGEETDPAGWLAPGQDEGGVRLDGAHWRVTRTEDGVSARRNGVLGFWAGYRARRELTDGIGWLVGQQLHALERQPGAVELVAGVRALLDDGLLPAGQRIGRIDSDGLQIQCGDSEFRLSGGVAAVVCLVLDLLARIHQAHPEQELVIDGTPPSVPVPGVVLIDEVEAHLHPEWQQRLGEWLVGHFTGLQFIVSTHSPYVCQSADPGGLVRLAGPGEESAPYVLDEDLYQRIVYGSGDDTALTELFGLPSVYSPQAEAERRLLIALERKLYAGHASSAEVAEYRELGARLNASLAARVDEARDRLGGGR</sequence>
<dbReference type="GO" id="GO:0005524">
    <property type="term" value="F:ATP binding"/>
    <property type="evidence" value="ECO:0007669"/>
    <property type="project" value="UniProtKB-KW"/>
</dbReference>
<feature type="domain" description="AAA+ ATPase" evidence="1">
    <location>
        <begin position="31"/>
        <end position="278"/>
    </location>
</feature>
<dbReference type="PANTHER" id="PTHR43581:SF2">
    <property type="entry name" value="EXCINUCLEASE ATPASE SUBUNIT"/>
    <property type="match status" value="1"/>
</dbReference>
<comment type="caution">
    <text evidence="2">The sequence shown here is derived from an EMBL/GenBank/DDBJ whole genome shotgun (WGS) entry which is preliminary data.</text>
</comment>
<protein>
    <submittedName>
        <fullName evidence="2">Energy-coupling factor transporter ATP-binding protein EcfA2</fullName>
    </submittedName>
</protein>
<dbReference type="SMART" id="SM00382">
    <property type="entry name" value="AAA"/>
    <property type="match status" value="1"/>
</dbReference>
<dbReference type="InterPro" id="IPR003593">
    <property type="entry name" value="AAA+_ATPase"/>
</dbReference>
<dbReference type="Pfam" id="PF13476">
    <property type="entry name" value="AAA_23"/>
    <property type="match status" value="1"/>
</dbReference>
<keyword evidence="3" id="KW-1185">Reference proteome</keyword>
<name>A0A7W7SB30_9ACTN</name>
<dbReference type="GO" id="GO:0006302">
    <property type="term" value="P:double-strand break repair"/>
    <property type="evidence" value="ECO:0007669"/>
    <property type="project" value="InterPro"/>
</dbReference>
<organism evidence="2 3">
    <name type="scientific">Kitasatospora gansuensis</name>
    <dbReference type="NCBI Taxonomy" id="258050"/>
    <lineage>
        <taxon>Bacteria</taxon>
        <taxon>Bacillati</taxon>
        <taxon>Actinomycetota</taxon>
        <taxon>Actinomycetes</taxon>
        <taxon>Kitasatosporales</taxon>
        <taxon>Streptomycetaceae</taxon>
        <taxon>Kitasatospora</taxon>
    </lineage>
</organism>
<gene>
    <name evidence="2" type="ORF">F4556_002730</name>
</gene>
<reference evidence="2 3" key="1">
    <citation type="submission" date="2020-08" db="EMBL/GenBank/DDBJ databases">
        <title>Sequencing the genomes of 1000 actinobacteria strains.</title>
        <authorList>
            <person name="Klenk H.-P."/>
        </authorList>
    </citation>
    <scope>NUCLEOTIDE SEQUENCE [LARGE SCALE GENOMIC DNA]</scope>
    <source>
        <strain evidence="2 3">DSM 44786</strain>
    </source>
</reference>
<evidence type="ECO:0000313" key="3">
    <source>
        <dbReference type="Proteomes" id="UP000573327"/>
    </source>
</evidence>
<dbReference type="SUPFAM" id="SSF52540">
    <property type="entry name" value="P-loop containing nucleoside triphosphate hydrolases"/>
    <property type="match status" value="1"/>
</dbReference>
<dbReference type="GO" id="GO:0016887">
    <property type="term" value="F:ATP hydrolysis activity"/>
    <property type="evidence" value="ECO:0007669"/>
    <property type="project" value="InterPro"/>
</dbReference>
<proteinExistence type="predicted"/>
<dbReference type="Gene3D" id="3.40.50.300">
    <property type="entry name" value="P-loop containing nucleotide triphosphate hydrolases"/>
    <property type="match status" value="2"/>
</dbReference>
<dbReference type="Pfam" id="PF13304">
    <property type="entry name" value="AAA_21"/>
    <property type="match status" value="1"/>
</dbReference>